<proteinExistence type="predicted"/>
<keyword evidence="2" id="KW-1185">Reference proteome</keyword>
<protein>
    <submittedName>
        <fullName evidence="1">Uncharacterized protein</fullName>
    </submittedName>
</protein>
<organism evidence="1 2">
    <name type="scientific">Emticicia aquatilis</name>
    <dbReference type="NCBI Taxonomy" id="1537369"/>
    <lineage>
        <taxon>Bacteria</taxon>
        <taxon>Pseudomonadati</taxon>
        <taxon>Bacteroidota</taxon>
        <taxon>Cytophagia</taxon>
        <taxon>Cytophagales</taxon>
        <taxon>Leadbetterellaceae</taxon>
        <taxon>Emticicia</taxon>
    </lineage>
</organism>
<evidence type="ECO:0000313" key="1">
    <source>
        <dbReference type="EMBL" id="GGD45178.1"/>
    </source>
</evidence>
<comment type="caution">
    <text evidence="1">The sequence shown here is derived from an EMBL/GenBank/DDBJ whole genome shotgun (WGS) entry which is preliminary data.</text>
</comment>
<dbReference type="RefSeq" id="WP_188764584.1">
    <property type="nucleotide sequence ID" value="NZ_BMKK01000001.1"/>
</dbReference>
<dbReference type="AlphaFoldDB" id="A0A916YGZ2"/>
<name>A0A916YGZ2_9BACT</name>
<sequence length="170" mass="19424">MGVCQHIPSNTGIDSRKCVVDWWESQLYVKEKTNRNDNPQIDVYFKNLGFNTTKYYWTHKMWCAAFVSNGYLACGIKLPFKNSLAPAVFNWNNAKAFHISKLDAKPGDVVTYTWGSHIEGIKEWIPNPKYPFFTPIGGNTKPPKGVEGTQGVWQKNRLKVEVRNVISLIK</sequence>
<reference evidence="1" key="1">
    <citation type="journal article" date="2014" name="Int. J. Syst. Evol. Microbiol.">
        <title>Complete genome sequence of Corynebacterium casei LMG S-19264T (=DSM 44701T), isolated from a smear-ripened cheese.</title>
        <authorList>
            <consortium name="US DOE Joint Genome Institute (JGI-PGF)"/>
            <person name="Walter F."/>
            <person name="Albersmeier A."/>
            <person name="Kalinowski J."/>
            <person name="Ruckert C."/>
        </authorList>
    </citation>
    <scope>NUCLEOTIDE SEQUENCE</scope>
    <source>
        <strain evidence="1">CGMCC 1.15958</strain>
    </source>
</reference>
<gene>
    <name evidence="1" type="ORF">GCM10011514_06550</name>
</gene>
<dbReference type="EMBL" id="BMKK01000001">
    <property type="protein sequence ID" value="GGD45178.1"/>
    <property type="molecule type" value="Genomic_DNA"/>
</dbReference>
<reference evidence="1" key="2">
    <citation type="submission" date="2020-09" db="EMBL/GenBank/DDBJ databases">
        <authorList>
            <person name="Sun Q."/>
            <person name="Zhou Y."/>
        </authorList>
    </citation>
    <scope>NUCLEOTIDE SEQUENCE</scope>
    <source>
        <strain evidence="1">CGMCC 1.15958</strain>
    </source>
</reference>
<accession>A0A916YGZ2</accession>
<dbReference type="Proteomes" id="UP000609064">
    <property type="component" value="Unassembled WGS sequence"/>
</dbReference>
<evidence type="ECO:0000313" key="2">
    <source>
        <dbReference type="Proteomes" id="UP000609064"/>
    </source>
</evidence>